<name>A0ABR1SWA7_9PEZI</name>
<protein>
    <submittedName>
        <fullName evidence="1">Uncharacterized protein</fullName>
    </submittedName>
</protein>
<dbReference type="EMBL" id="JAQQWK010000006">
    <property type="protein sequence ID" value="KAK8038512.1"/>
    <property type="molecule type" value="Genomic_DNA"/>
</dbReference>
<sequence length="123" mass="12619">MIIDTPIASDHIIVVAAVGVTCSVRAIGTDTFIALGVRIIHVEVGVARADGTVLGVEVIILYGRTATVAVIDRTAWGRGVPAILIASIVASVVATGPGRIPGKAIDAINRRHPVSLGTAQLHD</sequence>
<keyword evidence="2" id="KW-1185">Reference proteome</keyword>
<reference evidence="1 2" key="1">
    <citation type="submission" date="2023-01" db="EMBL/GenBank/DDBJ databases">
        <title>Analysis of 21 Apiospora genomes using comparative genomics revels a genus with tremendous synthesis potential of carbohydrate active enzymes and secondary metabolites.</title>
        <authorList>
            <person name="Sorensen T."/>
        </authorList>
    </citation>
    <scope>NUCLEOTIDE SEQUENCE [LARGE SCALE GENOMIC DNA]</scope>
    <source>
        <strain evidence="1 2">CBS 33761</strain>
    </source>
</reference>
<dbReference type="Proteomes" id="UP001444661">
    <property type="component" value="Unassembled WGS sequence"/>
</dbReference>
<evidence type="ECO:0000313" key="2">
    <source>
        <dbReference type="Proteomes" id="UP001444661"/>
    </source>
</evidence>
<gene>
    <name evidence="1" type="ORF">PG993_006923</name>
</gene>
<comment type="caution">
    <text evidence="1">The sequence shown here is derived from an EMBL/GenBank/DDBJ whole genome shotgun (WGS) entry which is preliminary data.</text>
</comment>
<organism evidence="1 2">
    <name type="scientific">Apiospora rasikravindrae</name>
    <dbReference type="NCBI Taxonomy" id="990691"/>
    <lineage>
        <taxon>Eukaryota</taxon>
        <taxon>Fungi</taxon>
        <taxon>Dikarya</taxon>
        <taxon>Ascomycota</taxon>
        <taxon>Pezizomycotina</taxon>
        <taxon>Sordariomycetes</taxon>
        <taxon>Xylariomycetidae</taxon>
        <taxon>Amphisphaeriales</taxon>
        <taxon>Apiosporaceae</taxon>
        <taxon>Apiospora</taxon>
    </lineage>
</organism>
<proteinExistence type="predicted"/>
<accession>A0ABR1SWA7</accession>
<evidence type="ECO:0000313" key="1">
    <source>
        <dbReference type="EMBL" id="KAK8038512.1"/>
    </source>
</evidence>